<dbReference type="Proteomes" id="UP000470470">
    <property type="component" value="Unassembled WGS sequence"/>
</dbReference>
<evidence type="ECO:0000259" key="5">
    <source>
        <dbReference type="Pfam" id="PF01648"/>
    </source>
</evidence>
<feature type="domain" description="4'-phosphopantetheinyl transferase N-terminal" evidence="6">
    <location>
        <begin position="27"/>
        <end position="94"/>
    </location>
</feature>
<evidence type="ECO:0000313" key="8">
    <source>
        <dbReference type="Proteomes" id="UP000470470"/>
    </source>
</evidence>
<comment type="cofactor">
    <cofactor evidence="3">
        <name>Mg(2+)</name>
        <dbReference type="ChEBI" id="CHEBI:18420"/>
    </cofactor>
</comment>
<dbReference type="PANTHER" id="PTHR38096:SF1">
    <property type="entry name" value="ENTEROBACTIN SYNTHASE COMPONENT D"/>
    <property type="match status" value="1"/>
</dbReference>
<dbReference type="Gene3D" id="3.90.470.20">
    <property type="entry name" value="4'-phosphopantetheinyl transferase domain"/>
    <property type="match status" value="1"/>
</dbReference>
<keyword evidence="3" id="KW-0460">Magnesium</keyword>
<keyword evidence="8" id="KW-1185">Reference proteome</keyword>
<dbReference type="AlphaFoldDB" id="A0A7K3WF72"/>
<dbReference type="SUPFAM" id="SSF56214">
    <property type="entry name" value="4'-phosphopantetheinyl transferase"/>
    <property type="match status" value="1"/>
</dbReference>
<name>A0A7K3WF72_9ACTN</name>
<comment type="caution">
    <text evidence="7">The sequence shown here is derived from an EMBL/GenBank/DDBJ whole genome shotgun (WGS) entry which is preliminary data.</text>
</comment>
<dbReference type="InterPro" id="IPR008278">
    <property type="entry name" value="4-PPantetheinyl_Trfase_dom"/>
</dbReference>
<feature type="binding site" evidence="2">
    <location>
        <begin position="83"/>
        <end position="84"/>
    </location>
    <ligand>
        <name>CoA</name>
        <dbReference type="ChEBI" id="CHEBI:57287"/>
    </ligand>
</feature>
<sequence length="226" mass="23500">MIGALLPEGATAAEHRGDDPGAELFPEEQALVAAAVPARRSEFATGRRCARRALAELGFPPAPLLRDAAGAPTWPAGAVGSITHCTGYRGCAVARTGVAQALGIDAQPHRPLPPGVLDLITVPAERAHLRTLAAAAAATHWDVVLWSAKESVFKAVCPTTGWRPGFREVAVRLSPAGTFRATPAGRSRQPVQPRLDVLDGTWLVAGGLALTAVVVQPTTGQRVAPE</sequence>
<evidence type="ECO:0000259" key="6">
    <source>
        <dbReference type="Pfam" id="PF17837"/>
    </source>
</evidence>
<feature type="binding site" evidence="2">
    <location>
        <position position="105"/>
    </location>
    <ligand>
        <name>CoA</name>
        <dbReference type="ChEBI" id="CHEBI:57287"/>
    </ligand>
</feature>
<evidence type="ECO:0000256" key="3">
    <source>
        <dbReference type="PIRSR" id="PIRSR603542-2"/>
    </source>
</evidence>
<evidence type="ECO:0000313" key="7">
    <source>
        <dbReference type="EMBL" id="NEL54569.1"/>
    </source>
</evidence>
<protein>
    <submittedName>
        <fullName evidence="7">4'-phosphopantetheinyl transferase superfamily protein</fullName>
    </submittedName>
</protein>
<dbReference type="PANTHER" id="PTHR38096">
    <property type="entry name" value="ENTEROBACTIN SYNTHASE COMPONENT D"/>
    <property type="match status" value="1"/>
</dbReference>
<dbReference type="GO" id="GO:0009366">
    <property type="term" value="C:enterobactin synthetase complex"/>
    <property type="evidence" value="ECO:0007669"/>
    <property type="project" value="InterPro"/>
</dbReference>
<organism evidence="7 8">
    <name type="scientific">Goekera deserti</name>
    <dbReference type="NCBI Taxonomy" id="2497753"/>
    <lineage>
        <taxon>Bacteria</taxon>
        <taxon>Bacillati</taxon>
        <taxon>Actinomycetota</taxon>
        <taxon>Actinomycetes</taxon>
        <taxon>Geodermatophilales</taxon>
        <taxon>Geodermatophilaceae</taxon>
        <taxon>Goekera</taxon>
    </lineage>
</organism>
<feature type="binding site" evidence="2">
    <location>
        <position position="150"/>
    </location>
    <ligand>
        <name>CoA</name>
        <dbReference type="ChEBI" id="CHEBI:57287"/>
    </ligand>
</feature>
<dbReference type="InterPro" id="IPR037143">
    <property type="entry name" value="4-PPantetheinyl_Trfase_dom_sf"/>
</dbReference>
<dbReference type="Pfam" id="PF17837">
    <property type="entry name" value="4PPT_N"/>
    <property type="match status" value="1"/>
</dbReference>
<feature type="binding site" evidence="2">
    <location>
        <position position="47"/>
    </location>
    <ligand>
        <name>CoA</name>
        <dbReference type="ChEBI" id="CHEBI:57287"/>
    </ligand>
</feature>
<keyword evidence="3" id="KW-0479">Metal-binding</keyword>
<evidence type="ECO:0000256" key="2">
    <source>
        <dbReference type="PIRSR" id="PIRSR603542-1"/>
    </source>
</evidence>
<feature type="binding site" evidence="3">
    <location>
        <position position="106"/>
    </location>
    <ligand>
        <name>Mg(2+)</name>
        <dbReference type="ChEBI" id="CHEBI:18420"/>
    </ligand>
</feature>
<proteinExistence type="predicted"/>
<gene>
    <name evidence="7" type="ORF">G1H19_11210</name>
</gene>
<dbReference type="InterPro" id="IPR041354">
    <property type="entry name" value="4PPT_N"/>
</dbReference>
<dbReference type="GO" id="GO:0008897">
    <property type="term" value="F:holo-[acyl-carrier-protein] synthase activity"/>
    <property type="evidence" value="ECO:0007669"/>
    <property type="project" value="InterPro"/>
</dbReference>
<feature type="binding site" evidence="3">
    <location>
        <position position="105"/>
    </location>
    <ligand>
        <name>Mg(2+)</name>
        <dbReference type="ChEBI" id="CHEBI:18420"/>
    </ligand>
</feature>
<dbReference type="PRINTS" id="PR01399">
    <property type="entry name" value="ENTSNTHTASED"/>
</dbReference>
<evidence type="ECO:0000256" key="1">
    <source>
        <dbReference type="ARBA" id="ARBA00022679"/>
    </source>
</evidence>
<feature type="binding site" evidence="2">
    <location>
        <position position="154"/>
    </location>
    <ligand>
        <name>CoA</name>
        <dbReference type="ChEBI" id="CHEBI:57287"/>
    </ligand>
</feature>
<dbReference type="GO" id="GO:0005886">
    <property type="term" value="C:plasma membrane"/>
    <property type="evidence" value="ECO:0007669"/>
    <property type="project" value="TreeGrafter"/>
</dbReference>
<accession>A0A7K3WF72</accession>
<dbReference type="GO" id="GO:0000287">
    <property type="term" value="F:magnesium ion binding"/>
    <property type="evidence" value="ECO:0007669"/>
    <property type="project" value="InterPro"/>
</dbReference>
<feature type="domain" description="4'-phosphopantetheinyl transferase" evidence="5">
    <location>
        <begin position="102"/>
        <end position="186"/>
    </location>
</feature>
<dbReference type="InterPro" id="IPR003542">
    <property type="entry name" value="Enbac_synth_compD-like"/>
</dbReference>
<reference evidence="7 8" key="1">
    <citation type="submission" date="2020-02" db="EMBL/GenBank/DDBJ databases">
        <title>The whole genome sequence of CPCC 205119.</title>
        <authorList>
            <person name="Jiang Z."/>
        </authorList>
    </citation>
    <scope>NUCLEOTIDE SEQUENCE [LARGE SCALE GENOMIC DNA]</scope>
    <source>
        <strain evidence="7 8">CPCC 205119</strain>
    </source>
</reference>
<feature type="region of interest" description="Disordered" evidence="4">
    <location>
        <begin position="1"/>
        <end position="22"/>
    </location>
</feature>
<dbReference type="EMBL" id="JAAGWK010000015">
    <property type="protein sequence ID" value="NEL54569.1"/>
    <property type="molecule type" value="Genomic_DNA"/>
</dbReference>
<dbReference type="Pfam" id="PF01648">
    <property type="entry name" value="ACPS"/>
    <property type="match status" value="1"/>
</dbReference>
<evidence type="ECO:0000256" key="4">
    <source>
        <dbReference type="SAM" id="MobiDB-lite"/>
    </source>
</evidence>
<keyword evidence="1 7" id="KW-0808">Transferase</keyword>
<dbReference type="GO" id="GO:0009239">
    <property type="term" value="P:enterobactin biosynthetic process"/>
    <property type="evidence" value="ECO:0007669"/>
    <property type="project" value="InterPro"/>
</dbReference>
<feature type="binding site" evidence="2">
    <location>
        <position position="39"/>
    </location>
    <ligand>
        <name>CoA</name>
        <dbReference type="ChEBI" id="CHEBI:57287"/>
    </ligand>
</feature>